<proteinExistence type="inferred from homology"/>
<dbReference type="SUPFAM" id="SSF75620">
    <property type="entry name" value="Release factor"/>
    <property type="match status" value="1"/>
</dbReference>
<name>A0ABD3HBJ2_9MARC</name>
<dbReference type="InterPro" id="IPR004374">
    <property type="entry name" value="PrfB"/>
</dbReference>
<dbReference type="Pfam" id="PF03462">
    <property type="entry name" value="PCRF"/>
    <property type="match status" value="1"/>
</dbReference>
<dbReference type="GO" id="GO:0005737">
    <property type="term" value="C:cytoplasm"/>
    <property type="evidence" value="ECO:0007669"/>
    <property type="project" value="UniProtKB-ARBA"/>
</dbReference>
<dbReference type="AlphaFoldDB" id="A0ABD3HBJ2"/>
<dbReference type="PANTHER" id="PTHR43116">
    <property type="entry name" value="PEPTIDE CHAIN RELEASE FACTOR 2"/>
    <property type="match status" value="1"/>
</dbReference>
<evidence type="ECO:0000313" key="4">
    <source>
        <dbReference type="EMBL" id="KAL3687869.1"/>
    </source>
</evidence>
<dbReference type="Gene3D" id="3.30.160.20">
    <property type="match status" value="1"/>
</dbReference>
<comment type="caution">
    <text evidence="4">The sequence shown here is derived from an EMBL/GenBank/DDBJ whole genome shotgun (WGS) entry which is preliminary data.</text>
</comment>
<reference evidence="4 5" key="1">
    <citation type="submission" date="2024-09" db="EMBL/GenBank/DDBJ databases">
        <title>Chromosome-scale assembly of Riccia sorocarpa.</title>
        <authorList>
            <person name="Paukszto L."/>
        </authorList>
    </citation>
    <scope>NUCLEOTIDE SEQUENCE [LARGE SCALE GENOMIC DNA]</scope>
    <source>
        <strain evidence="4">LP-2024</strain>
        <tissue evidence="4">Aerial parts of the thallus</tissue>
    </source>
</reference>
<dbReference type="PROSITE" id="PS00745">
    <property type="entry name" value="RF_PROK_I"/>
    <property type="match status" value="1"/>
</dbReference>
<sequence>MDFWRRVGRGLSPLEKLLSTSLCPGISRWDFPFVHCLSFGRVCLIATPVPVQVPKAVRFYAPEAKREGNPVYIPGVAGAESVVARGWQITDEAESDWRGHAAAVARSIQLIKNRIQWNTLLSRLRQLDADLEKPDLWNNPAQASKISREKGIIAGRVKEVSDMESELLEHVGMAELAREEKDSQVETETTEALSFLRALAKEKELVALLSEEHDECSCYLEVQAGAGGVESMDWASMLIRMYRMWGLRRGYEVSTIEEVFGEEAGIKRATIRLEGQYGYGYAKSEAGVHRLVRISPFDAGKRRHTSFAAVAVMPVLDESAIKIEVDESDLRIERYRAGGAGGQHVNKTESAVRILHIPTGIVVQCQSDRSQHRNKATALAVLQSRLYQLERARRAQASAQHTETLGDITWGNQIRSYVLQPYQMVKDLRTGCEVGNPAAVLDGDIDGFILSYLSQAGRRCKSRAAFQVNPNCSLRSD</sequence>
<dbReference type="PANTHER" id="PTHR43116:SF3">
    <property type="entry name" value="CLASS I PEPTIDE CHAIN RELEASE FACTOR"/>
    <property type="match status" value="1"/>
</dbReference>
<dbReference type="InterPro" id="IPR005139">
    <property type="entry name" value="PCRF"/>
</dbReference>
<dbReference type="InterPro" id="IPR045853">
    <property type="entry name" value="Pep_chain_release_fac_I_sf"/>
</dbReference>
<dbReference type="GO" id="GO:0006412">
    <property type="term" value="P:translation"/>
    <property type="evidence" value="ECO:0007669"/>
    <property type="project" value="UniProtKB-KW"/>
</dbReference>
<evidence type="ECO:0000256" key="2">
    <source>
        <dbReference type="ARBA" id="ARBA00022917"/>
    </source>
</evidence>
<dbReference type="Gene3D" id="1.20.58.410">
    <property type="entry name" value="Release factor"/>
    <property type="match status" value="1"/>
</dbReference>
<protein>
    <recommendedName>
        <fullName evidence="3">Prokaryotic-type class I peptide chain release factors domain-containing protein</fullName>
    </recommendedName>
</protein>
<keyword evidence="5" id="KW-1185">Reference proteome</keyword>
<dbReference type="Pfam" id="PF00472">
    <property type="entry name" value="RF-1"/>
    <property type="match status" value="1"/>
</dbReference>
<dbReference type="Proteomes" id="UP001633002">
    <property type="component" value="Unassembled WGS sequence"/>
</dbReference>
<organism evidence="4 5">
    <name type="scientific">Riccia sorocarpa</name>
    <dbReference type="NCBI Taxonomy" id="122646"/>
    <lineage>
        <taxon>Eukaryota</taxon>
        <taxon>Viridiplantae</taxon>
        <taxon>Streptophyta</taxon>
        <taxon>Embryophyta</taxon>
        <taxon>Marchantiophyta</taxon>
        <taxon>Marchantiopsida</taxon>
        <taxon>Marchantiidae</taxon>
        <taxon>Marchantiales</taxon>
        <taxon>Ricciaceae</taxon>
        <taxon>Riccia</taxon>
    </lineage>
</organism>
<keyword evidence="2" id="KW-0648">Protein biosynthesis</keyword>
<dbReference type="FunFam" id="3.30.160.20:FF:000004">
    <property type="entry name" value="Peptide chain release factor 1"/>
    <property type="match status" value="1"/>
</dbReference>
<gene>
    <name evidence="4" type="ORF">R1sor_014178</name>
</gene>
<comment type="similarity">
    <text evidence="1">Belongs to the prokaryotic/mitochondrial release factor family.</text>
</comment>
<evidence type="ECO:0000256" key="1">
    <source>
        <dbReference type="ARBA" id="ARBA00010835"/>
    </source>
</evidence>
<dbReference type="EMBL" id="JBJQOH010000004">
    <property type="protein sequence ID" value="KAL3687869.1"/>
    <property type="molecule type" value="Genomic_DNA"/>
</dbReference>
<dbReference type="HAMAP" id="MF_00094">
    <property type="entry name" value="Rel_fac_2"/>
    <property type="match status" value="1"/>
</dbReference>
<evidence type="ECO:0000259" key="3">
    <source>
        <dbReference type="PROSITE" id="PS00745"/>
    </source>
</evidence>
<dbReference type="InterPro" id="IPR000352">
    <property type="entry name" value="Pep_chain_release_fac_I"/>
</dbReference>
<dbReference type="NCBIfam" id="TIGR00020">
    <property type="entry name" value="prfB"/>
    <property type="match status" value="1"/>
</dbReference>
<dbReference type="SMART" id="SM00937">
    <property type="entry name" value="PCRF"/>
    <property type="match status" value="1"/>
</dbReference>
<dbReference type="Gene3D" id="3.30.70.1660">
    <property type="match status" value="1"/>
</dbReference>
<feature type="domain" description="Prokaryotic-type class I peptide chain release factors" evidence="3">
    <location>
        <begin position="336"/>
        <end position="352"/>
    </location>
</feature>
<evidence type="ECO:0000313" key="5">
    <source>
        <dbReference type="Proteomes" id="UP001633002"/>
    </source>
</evidence>
<accession>A0ABD3HBJ2</accession>